<dbReference type="InterPro" id="IPR000182">
    <property type="entry name" value="GNAT_dom"/>
</dbReference>
<organism evidence="3 4">
    <name type="scientific">Guptibacillus hwajinpoensis</name>
    <dbReference type="NCBI Taxonomy" id="208199"/>
    <lineage>
        <taxon>Bacteria</taxon>
        <taxon>Bacillati</taxon>
        <taxon>Bacillota</taxon>
        <taxon>Bacilli</taxon>
        <taxon>Bacillales</taxon>
        <taxon>Guptibacillaceae</taxon>
        <taxon>Guptibacillus</taxon>
    </lineage>
</organism>
<evidence type="ECO:0000259" key="2">
    <source>
        <dbReference type="PROSITE" id="PS51186"/>
    </source>
</evidence>
<dbReference type="SUPFAM" id="SSF55729">
    <property type="entry name" value="Acyl-CoA N-acyltransferases (Nat)"/>
    <property type="match status" value="1"/>
</dbReference>
<dbReference type="PANTHER" id="PTHR13947:SF37">
    <property type="entry name" value="LD18367P"/>
    <property type="match status" value="1"/>
</dbReference>
<gene>
    <name evidence="3" type="ORF">QO000_000794</name>
</gene>
<feature type="domain" description="N-acetyltransferase" evidence="2">
    <location>
        <begin position="16"/>
        <end position="157"/>
    </location>
</feature>
<dbReference type="RefSeq" id="WP_301550717.1">
    <property type="nucleotide sequence ID" value="NZ_JAQRMZ010000002.1"/>
</dbReference>
<proteinExistence type="predicted"/>
<keyword evidence="1" id="KW-0808">Transferase</keyword>
<evidence type="ECO:0000313" key="3">
    <source>
        <dbReference type="EMBL" id="MDQ0481841.1"/>
    </source>
</evidence>
<dbReference type="CDD" id="cd04301">
    <property type="entry name" value="NAT_SF"/>
    <property type="match status" value="1"/>
</dbReference>
<dbReference type="EMBL" id="JAUSWM010000001">
    <property type="protein sequence ID" value="MDQ0481841.1"/>
    <property type="molecule type" value="Genomic_DNA"/>
</dbReference>
<keyword evidence="4" id="KW-1185">Reference proteome</keyword>
<dbReference type="InterPro" id="IPR016181">
    <property type="entry name" value="Acyl_CoA_acyltransferase"/>
</dbReference>
<dbReference type="InterPro" id="IPR050769">
    <property type="entry name" value="NAT_camello-type"/>
</dbReference>
<reference evidence="3" key="1">
    <citation type="submission" date="2023-07" db="EMBL/GenBank/DDBJ databases">
        <title>Genomic Encyclopedia of Type Strains, Phase IV (KMG-IV): sequencing the most valuable type-strain genomes for metagenomic binning, comparative biology and taxonomic classification.</title>
        <authorList>
            <person name="Goeker M."/>
        </authorList>
    </citation>
    <scope>NUCLEOTIDE SEQUENCE [LARGE SCALE GENOMIC DNA]</scope>
    <source>
        <strain evidence="3">JSM 076093</strain>
    </source>
</reference>
<evidence type="ECO:0000313" key="4">
    <source>
        <dbReference type="Proteomes" id="UP001226720"/>
    </source>
</evidence>
<dbReference type="PROSITE" id="PS51186">
    <property type="entry name" value="GNAT"/>
    <property type="match status" value="1"/>
</dbReference>
<sequence>MNFNYSIEQYSDVYQEQVSDLILHIQQVEYNIEITKEDQPDLLNITSIYQIGKGNFWLAIVEGKVIGTISLLDIGNNQVALRKMFVDRRYRGSEFQVAKKLLNKAIDWGNDNSIQEIYLGTTPQFKAAHRFYQKNGFTELRSQELPSEFPIMKVDNRFYKIALY</sequence>
<accession>A0ABU0K022</accession>
<dbReference type="Proteomes" id="UP001226720">
    <property type="component" value="Unassembled WGS sequence"/>
</dbReference>
<dbReference type="Gene3D" id="3.40.630.30">
    <property type="match status" value="1"/>
</dbReference>
<protein>
    <submittedName>
        <fullName evidence="3">N-acetylglutamate synthase-like GNAT family acetyltransferase</fullName>
    </submittedName>
</protein>
<evidence type="ECO:0000256" key="1">
    <source>
        <dbReference type="ARBA" id="ARBA00022679"/>
    </source>
</evidence>
<name>A0ABU0K022_9BACL</name>
<dbReference type="Pfam" id="PF00583">
    <property type="entry name" value="Acetyltransf_1"/>
    <property type="match status" value="1"/>
</dbReference>
<dbReference type="PANTHER" id="PTHR13947">
    <property type="entry name" value="GNAT FAMILY N-ACETYLTRANSFERASE"/>
    <property type="match status" value="1"/>
</dbReference>
<dbReference type="GeneID" id="301326011"/>
<comment type="caution">
    <text evidence="3">The sequence shown here is derived from an EMBL/GenBank/DDBJ whole genome shotgun (WGS) entry which is preliminary data.</text>
</comment>